<dbReference type="NCBIfam" id="TIGR00222">
    <property type="entry name" value="panB"/>
    <property type="match status" value="1"/>
</dbReference>
<dbReference type="Pfam" id="PF02548">
    <property type="entry name" value="Pantoate_transf"/>
    <property type="match status" value="1"/>
</dbReference>
<keyword evidence="8" id="KW-1185">Reference proteome</keyword>
<comment type="function">
    <text evidence="6">Catalyzes the reversible reaction in which hydroxymethyl group from 5,10-methylenetetrahydrofolate is transferred onto alpha-ketoisovalerate to form ketopantoate.</text>
</comment>
<dbReference type="InterPro" id="IPR003700">
    <property type="entry name" value="Pantoate_hydroxy_MeTrfase"/>
</dbReference>
<dbReference type="EMBL" id="CP059246">
    <property type="protein sequence ID" value="QLL30868.1"/>
    <property type="molecule type" value="Genomic_DNA"/>
</dbReference>
<dbReference type="SUPFAM" id="SSF51621">
    <property type="entry name" value="Phosphoenolpyruvate/pyruvate domain"/>
    <property type="match status" value="1"/>
</dbReference>
<keyword evidence="6" id="KW-0566">Pantothenate biosynthesis</keyword>
<comment type="catalytic activity">
    <reaction evidence="5 6">
        <text>(6R)-5,10-methylene-5,6,7,8-tetrahydrofolate + 3-methyl-2-oxobutanoate + H2O = 2-dehydropantoate + (6S)-5,6,7,8-tetrahydrofolate</text>
        <dbReference type="Rhea" id="RHEA:11824"/>
        <dbReference type="ChEBI" id="CHEBI:11561"/>
        <dbReference type="ChEBI" id="CHEBI:11851"/>
        <dbReference type="ChEBI" id="CHEBI:15377"/>
        <dbReference type="ChEBI" id="CHEBI:15636"/>
        <dbReference type="ChEBI" id="CHEBI:57453"/>
        <dbReference type="EC" id="2.1.2.11"/>
    </reaction>
</comment>
<sequence>MSMVVPGIKPLISQALRVRGRSCYSVQAGREFKANTIHDIHEKYCRGAPLSMCTAYDYITANWVHDSNCDMLLVGDSLSMTSLGYESTTDLPFEEFKYHLRSVCRARGPALIVADMPYGSFEASLEQGISNSIEVMKLSSRVTSLKFEVGLHTKDQYTLNLVRELTSRGIPVVGHIGLTPQKVHSLGGYKVQGNKSLNEMIELQETAMMLQKAGCWSLVLECVPHKLAQYLTSQLSIPTIGIGAGSGTSGQVLVISDLLGMQGSNVPKFVKQYTNLHEEAVRAIKGYNAEVQEKNFPNQDLHTFKIKESLWKNFMEEIEDQPRH</sequence>
<evidence type="ECO:0000256" key="1">
    <source>
        <dbReference type="ARBA" id="ARBA00005033"/>
    </source>
</evidence>
<comment type="similarity">
    <text evidence="2 6">Belongs to the PanB family.</text>
</comment>
<dbReference type="Gene3D" id="3.20.20.60">
    <property type="entry name" value="Phosphoenolpyruvate-binding domains"/>
    <property type="match status" value="1"/>
</dbReference>
<dbReference type="PANTHER" id="PTHR20881">
    <property type="entry name" value="3-METHYL-2-OXOBUTANOATE HYDROXYMETHYLTRANSFERASE"/>
    <property type="match status" value="1"/>
</dbReference>
<dbReference type="HAMAP" id="MF_00156">
    <property type="entry name" value="PanB"/>
    <property type="match status" value="1"/>
</dbReference>
<evidence type="ECO:0000313" key="7">
    <source>
        <dbReference type="EMBL" id="QLL30868.1"/>
    </source>
</evidence>
<dbReference type="InterPro" id="IPR015813">
    <property type="entry name" value="Pyrv/PenolPyrv_kinase-like_dom"/>
</dbReference>
<dbReference type="GO" id="GO:0005739">
    <property type="term" value="C:mitochondrion"/>
    <property type="evidence" value="ECO:0007669"/>
    <property type="project" value="TreeGrafter"/>
</dbReference>
<dbReference type="GeneID" id="59323965"/>
<dbReference type="AlphaFoldDB" id="A0A7G3ZBI2"/>
<comment type="pathway">
    <text evidence="1 6">Cofactor biosynthesis; (R)-pantothenate biosynthesis; (R)-pantoate from 3-methyl-2-oxobutanoate: step 1/2.</text>
</comment>
<dbReference type="GO" id="GO:0015940">
    <property type="term" value="P:pantothenate biosynthetic process"/>
    <property type="evidence" value="ECO:0007669"/>
    <property type="project" value="UniProtKB-UniPathway"/>
</dbReference>
<dbReference type="Proteomes" id="UP000515788">
    <property type="component" value="Chromosome 1"/>
</dbReference>
<dbReference type="GO" id="GO:0000287">
    <property type="term" value="F:magnesium ion binding"/>
    <property type="evidence" value="ECO:0007669"/>
    <property type="project" value="TreeGrafter"/>
</dbReference>
<evidence type="ECO:0000256" key="5">
    <source>
        <dbReference type="ARBA" id="ARBA00049172"/>
    </source>
</evidence>
<dbReference type="RefSeq" id="XP_037137543.1">
    <property type="nucleotide sequence ID" value="XM_037281648.1"/>
</dbReference>
<protein>
    <recommendedName>
        <fullName evidence="3 6">3-methyl-2-oxobutanoate hydroxymethyltransferase</fullName>
        <ecNumber evidence="3 6">2.1.2.11</ecNumber>
    </recommendedName>
</protein>
<dbReference type="InterPro" id="IPR040442">
    <property type="entry name" value="Pyrv_kinase-like_dom_sf"/>
</dbReference>
<dbReference type="UniPathway" id="UPA00028">
    <property type="reaction ID" value="UER00003"/>
</dbReference>
<evidence type="ECO:0000256" key="4">
    <source>
        <dbReference type="ARBA" id="ARBA00022679"/>
    </source>
</evidence>
<dbReference type="EC" id="2.1.2.11" evidence="3 6"/>
<dbReference type="KEGG" id="tgb:HG536_0A06830"/>
<dbReference type="NCBIfam" id="NF001452">
    <property type="entry name" value="PRK00311.1"/>
    <property type="match status" value="1"/>
</dbReference>
<reference evidence="7 8" key="1">
    <citation type="submission" date="2020-06" db="EMBL/GenBank/DDBJ databases">
        <title>The yeast mating-type switching endonuclease HO is a domesticated member of an unorthodox homing genetic element family.</title>
        <authorList>
            <person name="Coughlan A.Y."/>
            <person name="Lombardi L."/>
            <person name="Braun-Galleani S."/>
            <person name="Martos A.R."/>
            <person name="Galeote V."/>
            <person name="Bigey F."/>
            <person name="Dequin S."/>
            <person name="Byrne K.P."/>
            <person name="Wolfe K.H."/>
        </authorList>
    </citation>
    <scope>NUCLEOTIDE SEQUENCE [LARGE SCALE GENOMIC DNA]</scope>
    <source>
        <strain evidence="7 8">CBS764</strain>
    </source>
</reference>
<gene>
    <name evidence="7" type="ORF">HG536_0A06830</name>
</gene>
<evidence type="ECO:0000256" key="2">
    <source>
        <dbReference type="ARBA" id="ARBA00008676"/>
    </source>
</evidence>
<name>A0A7G3ZBI2_9SACH</name>
<dbReference type="FunFam" id="3.20.20.60:FF:000003">
    <property type="entry name" value="3-methyl-2-oxobutanoate hydroxymethyltransferase"/>
    <property type="match status" value="1"/>
</dbReference>
<proteinExistence type="inferred from homology"/>
<dbReference type="PANTHER" id="PTHR20881:SF0">
    <property type="entry name" value="3-METHYL-2-OXOBUTANOATE HYDROXYMETHYLTRANSFERASE"/>
    <property type="match status" value="1"/>
</dbReference>
<accession>A0A7G3ZBI2</accession>
<keyword evidence="4 6" id="KW-0808">Transferase</keyword>
<dbReference type="GO" id="GO:0003864">
    <property type="term" value="F:3-methyl-2-oxobutanoate hydroxymethyltransferase activity"/>
    <property type="evidence" value="ECO:0007669"/>
    <property type="project" value="UniProtKB-EC"/>
</dbReference>
<evidence type="ECO:0000313" key="8">
    <source>
        <dbReference type="Proteomes" id="UP000515788"/>
    </source>
</evidence>
<dbReference type="OrthoDB" id="425211at2759"/>
<evidence type="ECO:0000256" key="6">
    <source>
        <dbReference type="RuleBase" id="RU362100"/>
    </source>
</evidence>
<evidence type="ECO:0000256" key="3">
    <source>
        <dbReference type="ARBA" id="ARBA00012618"/>
    </source>
</evidence>
<dbReference type="CDD" id="cd06557">
    <property type="entry name" value="KPHMT-like"/>
    <property type="match status" value="1"/>
</dbReference>
<organism evidence="7 8">
    <name type="scientific">Torulaspora globosa</name>
    <dbReference type="NCBI Taxonomy" id="48254"/>
    <lineage>
        <taxon>Eukaryota</taxon>
        <taxon>Fungi</taxon>
        <taxon>Dikarya</taxon>
        <taxon>Ascomycota</taxon>
        <taxon>Saccharomycotina</taxon>
        <taxon>Saccharomycetes</taxon>
        <taxon>Saccharomycetales</taxon>
        <taxon>Saccharomycetaceae</taxon>
        <taxon>Torulaspora</taxon>
    </lineage>
</organism>